<evidence type="ECO:0000313" key="2">
    <source>
        <dbReference type="EMBL" id="CAB1456890.1"/>
    </source>
</evidence>
<proteinExistence type="predicted"/>
<dbReference type="AlphaFoldDB" id="A0A9N7VWH1"/>
<sequence>MTRVRMMVITSHDPASVRSSAPVRIPMLGAAMDRRAWRHAHAGCAIGTAFRKSYLHLLAFSARYLHHLDFVSSLPHAHHATTPVGRYNERPRPALRYPRVTMGRLRAISAIVPACSLSYIDVQCVGLIYVDFAFWFFTPGFIPNLHAAPPPPWNVLPSRPWATAGPPRRGPAWFITQRREDDPYTRPVVCSAVALHALARFPAHKALRTVLFHDSPYTSPTHPTPMSHPLATQHCPHPYDRPYPVSYPNDFVHARRQSWLPPAICTLCSAFLWLITPTPLADPERQSLGPQVWYTPFGQAFAHSDLSMVRFSAITHFWLAFCRDHAAPSLQLSLTSVSCKFVNSQPPCPFSHHWDRCWRFAGQSSVYLTLRLSSLPVFPASFCGPVVRFRSRPSVSATSPHLAESLRYFHAALTFTYYITPLPSTAVAPVVFYLFLILGYA</sequence>
<organism evidence="2 3">
    <name type="scientific">Pleuronectes platessa</name>
    <name type="common">European plaice</name>
    <dbReference type="NCBI Taxonomy" id="8262"/>
    <lineage>
        <taxon>Eukaryota</taxon>
        <taxon>Metazoa</taxon>
        <taxon>Chordata</taxon>
        <taxon>Craniata</taxon>
        <taxon>Vertebrata</taxon>
        <taxon>Euteleostomi</taxon>
        <taxon>Actinopterygii</taxon>
        <taxon>Neopterygii</taxon>
        <taxon>Teleostei</taxon>
        <taxon>Neoteleostei</taxon>
        <taxon>Acanthomorphata</taxon>
        <taxon>Carangaria</taxon>
        <taxon>Pleuronectiformes</taxon>
        <taxon>Pleuronectoidei</taxon>
        <taxon>Pleuronectidae</taxon>
        <taxon>Pleuronectes</taxon>
    </lineage>
</organism>
<gene>
    <name evidence="2" type="ORF">PLEPLA_LOCUS44686</name>
</gene>
<reference evidence="2" key="1">
    <citation type="submission" date="2020-03" db="EMBL/GenBank/DDBJ databases">
        <authorList>
            <person name="Weist P."/>
        </authorList>
    </citation>
    <scope>NUCLEOTIDE SEQUENCE</scope>
</reference>
<dbReference type="EMBL" id="CADEAL010004317">
    <property type="protein sequence ID" value="CAB1456890.1"/>
    <property type="molecule type" value="Genomic_DNA"/>
</dbReference>
<accession>A0A9N7VWH1</accession>
<protein>
    <submittedName>
        <fullName evidence="2">Uncharacterized protein</fullName>
    </submittedName>
</protein>
<dbReference type="Proteomes" id="UP001153269">
    <property type="component" value="Unassembled WGS sequence"/>
</dbReference>
<evidence type="ECO:0000256" key="1">
    <source>
        <dbReference type="SAM" id="Phobius"/>
    </source>
</evidence>
<name>A0A9N7VWH1_PLEPL</name>
<keyword evidence="1" id="KW-0472">Membrane</keyword>
<feature type="transmembrane region" description="Helical" evidence="1">
    <location>
        <begin position="415"/>
        <end position="438"/>
    </location>
</feature>
<keyword evidence="1" id="KW-0812">Transmembrane</keyword>
<comment type="caution">
    <text evidence="2">The sequence shown here is derived from an EMBL/GenBank/DDBJ whole genome shotgun (WGS) entry which is preliminary data.</text>
</comment>
<keyword evidence="1" id="KW-1133">Transmembrane helix</keyword>
<keyword evidence="3" id="KW-1185">Reference proteome</keyword>
<evidence type="ECO:0000313" key="3">
    <source>
        <dbReference type="Proteomes" id="UP001153269"/>
    </source>
</evidence>